<evidence type="ECO:0000313" key="3">
    <source>
        <dbReference type="EMBL" id="CAH1990772.1"/>
    </source>
</evidence>
<organism evidence="3 4">
    <name type="scientific">Acanthoscelides obtectus</name>
    <name type="common">Bean weevil</name>
    <name type="synonym">Bruchus obtectus</name>
    <dbReference type="NCBI Taxonomy" id="200917"/>
    <lineage>
        <taxon>Eukaryota</taxon>
        <taxon>Metazoa</taxon>
        <taxon>Ecdysozoa</taxon>
        <taxon>Arthropoda</taxon>
        <taxon>Hexapoda</taxon>
        <taxon>Insecta</taxon>
        <taxon>Pterygota</taxon>
        <taxon>Neoptera</taxon>
        <taxon>Endopterygota</taxon>
        <taxon>Coleoptera</taxon>
        <taxon>Polyphaga</taxon>
        <taxon>Cucujiformia</taxon>
        <taxon>Chrysomeloidea</taxon>
        <taxon>Chrysomelidae</taxon>
        <taxon>Bruchinae</taxon>
        <taxon>Bruchini</taxon>
        <taxon>Acanthoscelides</taxon>
    </lineage>
</organism>
<feature type="region of interest" description="Disordered" evidence="2">
    <location>
        <begin position="1"/>
        <end position="84"/>
    </location>
</feature>
<evidence type="ECO:0000256" key="1">
    <source>
        <dbReference type="ARBA" id="ARBA00022553"/>
    </source>
</evidence>
<name>A0A9P0L999_ACAOB</name>
<protein>
    <submittedName>
        <fullName evidence="3">Uncharacterized protein</fullName>
    </submittedName>
</protein>
<dbReference type="EMBL" id="CAKOFQ010007097">
    <property type="protein sequence ID" value="CAH1990772.1"/>
    <property type="molecule type" value="Genomic_DNA"/>
</dbReference>
<dbReference type="PANTHER" id="PTHR14972">
    <property type="entry name" value="AGAP011572-PA"/>
    <property type="match status" value="1"/>
</dbReference>
<dbReference type="InterPro" id="IPR026642">
    <property type="entry name" value="Glcci1/FAM117"/>
</dbReference>
<evidence type="ECO:0000256" key="2">
    <source>
        <dbReference type="SAM" id="MobiDB-lite"/>
    </source>
</evidence>
<feature type="compositionally biased region" description="Basic and acidic residues" evidence="2">
    <location>
        <begin position="148"/>
        <end position="162"/>
    </location>
</feature>
<reference evidence="3" key="1">
    <citation type="submission" date="2022-03" db="EMBL/GenBank/DDBJ databases">
        <authorList>
            <person name="Sayadi A."/>
        </authorList>
    </citation>
    <scope>NUCLEOTIDE SEQUENCE</scope>
</reference>
<feature type="region of interest" description="Disordered" evidence="2">
    <location>
        <begin position="148"/>
        <end position="175"/>
    </location>
</feature>
<sequence length="342" mass="39909">MSQGTPSKLAKGSPTSAKPRPLKATLPMSSVVKQNNSIKSSRSTAVSPTISWKNRAFGDEPSGQRSPGSSDFKGKQKPYDSNGGECKVIRRTASLDTIYLKGQWPRDIFYWNIGMLQIDKATQTDDADWVDLRKIHSISELEDTVDKLDSRQTIKGTKDSARRSSPSENTLSSSSQTYPCTRYYYKMAPRKKTQTKEEILQKKRDAEWKKYERLKNDSQRREELREKGHLKYLKKEKDKGTRKLIKGMTPREHREAKKKWRENCSAYRNKKKALTNITYTYLRENTPDSETSHSSRPTTPQDVDMFKKRINREKKLRYQIKKKKDEEIKLLKRKLLEYRKRV</sequence>
<evidence type="ECO:0000313" key="4">
    <source>
        <dbReference type="Proteomes" id="UP001152888"/>
    </source>
</evidence>
<feature type="region of interest" description="Disordered" evidence="2">
    <location>
        <begin position="284"/>
        <end position="304"/>
    </location>
</feature>
<keyword evidence="4" id="KW-1185">Reference proteome</keyword>
<dbReference type="PANTHER" id="PTHR14972:SF8">
    <property type="entry name" value="GLUCOCORTICOID-INDUCED TRANSCRIPT 1 PROTEIN-LIKE ISOFORM X1"/>
    <property type="match status" value="1"/>
</dbReference>
<feature type="compositionally biased region" description="Polar residues" evidence="2">
    <location>
        <begin position="288"/>
        <end position="301"/>
    </location>
</feature>
<gene>
    <name evidence="3" type="ORF">ACAOBT_LOCUS19866</name>
</gene>
<comment type="caution">
    <text evidence="3">The sequence shown here is derived from an EMBL/GenBank/DDBJ whole genome shotgun (WGS) entry which is preliminary data.</text>
</comment>
<keyword evidence="1" id="KW-0597">Phosphoprotein</keyword>
<proteinExistence type="predicted"/>
<dbReference type="OrthoDB" id="10037581at2759"/>
<feature type="compositionally biased region" description="Low complexity" evidence="2">
    <location>
        <begin position="164"/>
        <end position="175"/>
    </location>
</feature>
<dbReference type="Proteomes" id="UP001152888">
    <property type="component" value="Unassembled WGS sequence"/>
</dbReference>
<accession>A0A9P0L999</accession>
<feature type="compositionally biased region" description="Polar residues" evidence="2">
    <location>
        <begin position="27"/>
        <end position="52"/>
    </location>
</feature>
<dbReference type="Pfam" id="PF15388">
    <property type="entry name" value="FAM117"/>
    <property type="match status" value="1"/>
</dbReference>
<dbReference type="AlphaFoldDB" id="A0A9P0L999"/>